<dbReference type="PANTHER" id="PTHR30027:SF3">
    <property type="entry name" value="16S RRNA (URACIL(1498)-N(3))-METHYLTRANSFERASE"/>
    <property type="match status" value="1"/>
</dbReference>
<dbReference type="Pfam" id="PF04452">
    <property type="entry name" value="Methyltrans_RNA"/>
    <property type="match status" value="1"/>
</dbReference>
<gene>
    <name evidence="15" type="ORF">IDH44_04635</name>
</gene>
<reference evidence="15" key="1">
    <citation type="submission" date="2020-09" db="EMBL/GenBank/DDBJ databases">
        <title>A novel bacterium of genus Paenibacillus, isolated from South China Sea.</title>
        <authorList>
            <person name="Huang H."/>
            <person name="Mo K."/>
            <person name="Hu Y."/>
        </authorList>
    </citation>
    <scope>NUCLEOTIDE SEQUENCE</scope>
    <source>
        <strain evidence="15">IB182496</strain>
    </source>
</reference>
<dbReference type="CDD" id="cd18084">
    <property type="entry name" value="RsmE-like"/>
    <property type="match status" value="1"/>
</dbReference>
<dbReference type="GO" id="GO:0070042">
    <property type="term" value="F:rRNA (uridine-N3-)-methyltransferase activity"/>
    <property type="evidence" value="ECO:0007669"/>
    <property type="project" value="TreeGrafter"/>
</dbReference>
<evidence type="ECO:0000313" key="16">
    <source>
        <dbReference type="Proteomes" id="UP000621560"/>
    </source>
</evidence>
<keyword evidence="9 12" id="KW-0949">S-adenosyl-L-methionine</keyword>
<sequence>MQRYFIAPSQFDADRVTIDGDDAHHLARVMRIQTGGRIVVCDGERREALAEVSEIGADRVVARIVEERPASAREPRWRVTIAQALPKGDKLETVIQKGTELGAYAFVPFEAARTVVRYDNRKEEKRRSRWTRIAKEAAEQAHRGRLPQVEEVQSWGALLRRIPSCDLALLCYEAQGGAPERGIGAALRRFGAQPRAAGQADILVIVGPEGGFTPEEAEQAEAAGAVSVGLGARILRTETAGMAALTCLMYESGEMGGA</sequence>
<evidence type="ECO:0000256" key="1">
    <source>
        <dbReference type="ARBA" id="ARBA00004496"/>
    </source>
</evidence>
<comment type="subcellular location">
    <subcellularLocation>
        <location evidence="1 12">Cytoplasm</location>
    </subcellularLocation>
</comment>
<organism evidence="15 16">
    <name type="scientific">Paenibacillus sabuli</name>
    <dbReference type="NCBI Taxonomy" id="2772509"/>
    <lineage>
        <taxon>Bacteria</taxon>
        <taxon>Bacillati</taxon>
        <taxon>Bacillota</taxon>
        <taxon>Bacilli</taxon>
        <taxon>Bacillales</taxon>
        <taxon>Paenibacillaceae</taxon>
        <taxon>Paenibacillus</taxon>
    </lineage>
</organism>
<proteinExistence type="inferred from homology"/>
<evidence type="ECO:0000313" key="15">
    <source>
        <dbReference type="EMBL" id="MBD2844467.1"/>
    </source>
</evidence>
<dbReference type="InterPro" id="IPR029028">
    <property type="entry name" value="Alpha/beta_knot_MTases"/>
</dbReference>
<dbReference type="GO" id="GO:0070475">
    <property type="term" value="P:rRNA base methylation"/>
    <property type="evidence" value="ECO:0007669"/>
    <property type="project" value="TreeGrafter"/>
</dbReference>
<dbReference type="InterPro" id="IPR046886">
    <property type="entry name" value="RsmE_MTase_dom"/>
</dbReference>
<accession>A0A927BPR8</accession>
<dbReference type="InterPro" id="IPR046887">
    <property type="entry name" value="RsmE_PUA-like"/>
</dbReference>
<protein>
    <recommendedName>
        <fullName evidence="4 12">Ribosomal RNA small subunit methyltransferase E</fullName>
        <ecNumber evidence="3 12">2.1.1.193</ecNumber>
    </recommendedName>
</protein>
<name>A0A927BPR8_9BACL</name>
<dbReference type="AlphaFoldDB" id="A0A927BPR8"/>
<dbReference type="PIRSF" id="PIRSF015601">
    <property type="entry name" value="MTase_slr0722"/>
    <property type="match status" value="1"/>
</dbReference>
<dbReference type="SUPFAM" id="SSF75217">
    <property type="entry name" value="alpha/beta knot"/>
    <property type="match status" value="1"/>
</dbReference>
<feature type="domain" description="Ribosomal RNA small subunit methyltransferase E methyltransferase" evidence="13">
    <location>
        <begin position="75"/>
        <end position="248"/>
    </location>
</feature>
<dbReference type="Gene3D" id="2.40.240.20">
    <property type="entry name" value="Hypothetical PUA domain-like, domain 1"/>
    <property type="match status" value="1"/>
</dbReference>
<evidence type="ECO:0000256" key="4">
    <source>
        <dbReference type="ARBA" id="ARBA00013673"/>
    </source>
</evidence>
<feature type="domain" description="Ribosomal RNA small subunit methyltransferase E PUA-like" evidence="14">
    <location>
        <begin position="18"/>
        <end position="64"/>
    </location>
</feature>
<evidence type="ECO:0000256" key="5">
    <source>
        <dbReference type="ARBA" id="ARBA00022490"/>
    </source>
</evidence>
<evidence type="ECO:0000259" key="14">
    <source>
        <dbReference type="Pfam" id="PF20260"/>
    </source>
</evidence>
<keyword evidence="6 12" id="KW-0698">rRNA processing</keyword>
<dbReference type="PANTHER" id="PTHR30027">
    <property type="entry name" value="RIBOSOMAL RNA SMALL SUBUNIT METHYLTRANSFERASE E"/>
    <property type="match status" value="1"/>
</dbReference>
<dbReference type="InterPro" id="IPR006700">
    <property type="entry name" value="RsmE"/>
</dbReference>
<evidence type="ECO:0000256" key="10">
    <source>
        <dbReference type="ARBA" id="ARBA00025699"/>
    </source>
</evidence>
<dbReference type="Pfam" id="PF20260">
    <property type="entry name" value="PUA_4"/>
    <property type="match status" value="1"/>
</dbReference>
<evidence type="ECO:0000256" key="7">
    <source>
        <dbReference type="ARBA" id="ARBA00022603"/>
    </source>
</evidence>
<evidence type="ECO:0000256" key="8">
    <source>
        <dbReference type="ARBA" id="ARBA00022679"/>
    </source>
</evidence>
<dbReference type="NCBIfam" id="TIGR00046">
    <property type="entry name" value="RsmE family RNA methyltransferase"/>
    <property type="match status" value="1"/>
</dbReference>
<keyword evidence="5 12" id="KW-0963">Cytoplasm</keyword>
<keyword evidence="16" id="KW-1185">Reference proteome</keyword>
<comment type="catalytic activity">
    <reaction evidence="11 12">
        <text>uridine(1498) in 16S rRNA + S-adenosyl-L-methionine = N(3)-methyluridine(1498) in 16S rRNA + S-adenosyl-L-homocysteine + H(+)</text>
        <dbReference type="Rhea" id="RHEA:42920"/>
        <dbReference type="Rhea" id="RHEA-COMP:10283"/>
        <dbReference type="Rhea" id="RHEA-COMP:10284"/>
        <dbReference type="ChEBI" id="CHEBI:15378"/>
        <dbReference type="ChEBI" id="CHEBI:57856"/>
        <dbReference type="ChEBI" id="CHEBI:59789"/>
        <dbReference type="ChEBI" id="CHEBI:65315"/>
        <dbReference type="ChEBI" id="CHEBI:74502"/>
        <dbReference type="EC" id="2.1.1.193"/>
    </reaction>
</comment>
<comment type="similarity">
    <text evidence="2 12">Belongs to the RNA methyltransferase RsmE family.</text>
</comment>
<keyword evidence="7 12" id="KW-0489">Methyltransferase</keyword>
<dbReference type="EMBL" id="JACXIZ010000011">
    <property type="protein sequence ID" value="MBD2844467.1"/>
    <property type="molecule type" value="Genomic_DNA"/>
</dbReference>
<evidence type="ECO:0000256" key="3">
    <source>
        <dbReference type="ARBA" id="ARBA00012328"/>
    </source>
</evidence>
<dbReference type="InterPro" id="IPR015947">
    <property type="entry name" value="PUA-like_sf"/>
</dbReference>
<evidence type="ECO:0000259" key="13">
    <source>
        <dbReference type="Pfam" id="PF04452"/>
    </source>
</evidence>
<keyword evidence="8 12" id="KW-0808">Transferase</keyword>
<dbReference type="RefSeq" id="WP_190915173.1">
    <property type="nucleotide sequence ID" value="NZ_JACXIZ010000011.1"/>
</dbReference>
<evidence type="ECO:0000256" key="9">
    <source>
        <dbReference type="ARBA" id="ARBA00022691"/>
    </source>
</evidence>
<evidence type="ECO:0000256" key="6">
    <source>
        <dbReference type="ARBA" id="ARBA00022552"/>
    </source>
</evidence>
<dbReference type="Proteomes" id="UP000621560">
    <property type="component" value="Unassembled WGS sequence"/>
</dbReference>
<comment type="caution">
    <text evidence="15">The sequence shown here is derived from an EMBL/GenBank/DDBJ whole genome shotgun (WGS) entry which is preliminary data.</text>
</comment>
<evidence type="ECO:0000256" key="11">
    <source>
        <dbReference type="ARBA" id="ARBA00047944"/>
    </source>
</evidence>
<comment type="function">
    <text evidence="10 12">Specifically methylates the N3 position of the uracil ring of uridine 1498 (m3U1498) in 16S rRNA. Acts on the fully assembled 30S ribosomal subunit.</text>
</comment>
<dbReference type="InterPro" id="IPR029026">
    <property type="entry name" value="tRNA_m1G_MTases_N"/>
</dbReference>
<evidence type="ECO:0000256" key="2">
    <source>
        <dbReference type="ARBA" id="ARBA00005528"/>
    </source>
</evidence>
<dbReference type="EC" id="2.1.1.193" evidence="3 12"/>
<evidence type="ECO:0000256" key="12">
    <source>
        <dbReference type="PIRNR" id="PIRNR015601"/>
    </source>
</evidence>
<dbReference type="SUPFAM" id="SSF88697">
    <property type="entry name" value="PUA domain-like"/>
    <property type="match status" value="1"/>
</dbReference>
<dbReference type="GO" id="GO:0005737">
    <property type="term" value="C:cytoplasm"/>
    <property type="evidence" value="ECO:0007669"/>
    <property type="project" value="UniProtKB-SubCell"/>
</dbReference>
<dbReference type="Gene3D" id="3.40.1280.10">
    <property type="match status" value="1"/>
</dbReference>